<feature type="transmembrane region" description="Helical" evidence="1">
    <location>
        <begin position="6"/>
        <end position="29"/>
    </location>
</feature>
<keyword evidence="1" id="KW-0812">Transmembrane</keyword>
<evidence type="ECO:0000256" key="1">
    <source>
        <dbReference type="SAM" id="Phobius"/>
    </source>
</evidence>
<protein>
    <submittedName>
        <fullName evidence="2">Uncharacterized protein</fullName>
    </submittedName>
</protein>
<evidence type="ECO:0000313" key="3">
    <source>
        <dbReference type="Proteomes" id="UP000236990"/>
    </source>
</evidence>
<dbReference type="EMBL" id="NKCZ01000106">
    <property type="protein sequence ID" value="POD83958.1"/>
    <property type="molecule type" value="Genomic_DNA"/>
</dbReference>
<sequence length="42" mass="4655">MKTVLNLFVGIVTQPSILVALIAMLGLLLQKKEKYGSCSRNY</sequence>
<reference evidence="2 3" key="1">
    <citation type="submission" date="2017-06" db="EMBL/GenBank/DDBJ databases">
        <title>Genome sequence of Lactobacillus plantarum subsp. plantarum strain SRCM101258.</title>
        <authorList>
            <person name="Cho S.H."/>
        </authorList>
    </citation>
    <scope>NUCLEOTIDE SEQUENCE [LARGE SCALE GENOMIC DNA]</scope>
    <source>
        <strain evidence="2 3">SRCM101258</strain>
    </source>
</reference>
<proteinExistence type="predicted"/>
<keyword evidence="1" id="KW-0472">Membrane</keyword>
<comment type="caution">
    <text evidence="2">The sequence shown here is derived from an EMBL/GenBank/DDBJ whole genome shotgun (WGS) entry which is preliminary data.</text>
</comment>
<gene>
    <name evidence="2" type="ORF">S101258_01821</name>
</gene>
<organism evidence="2 3">
    <name type="scientific">Lactiplantibacillus plantarum subsp. plantarum</name>
    <dbReference type="NCBI Taxonomy" id="337330"/>
    <lineage>
        <taxon>Bacteria</taxon>
        <taxon>Bacillati</taxon>
        <taxon>Bacillota</taxon>
        <taxon>Bacilli</taxon>
        <taxon>Lactobacillales</taxon>
        <taxon>Lactobacillaceae</taxon>
        <taxon>Lactiplantibacillus</taxon>
    </lineage>
</organism>
<dbReference type="AlphaFoldDB" id="A0A2S3U5N9"/>
<keyword evidence="1" id="KW-1133">Transmembrane helix</keyword>
<dbReference type="Proteomes" id="UP000236990">
    <property type="component" value="Unassembled WGS sequence"/>
</dbReference>
<evidence type="ECO:0000313" key="2">
    <source>
        <dbReference type="EMBL" id="POD83958.1"/>
    </source>
</evidence>
<accession>A0A2S3U5N9</accession>
<name>A0A2S3U5N9_LACPN</name>